<protein>
    <submittedName>
        <fullName evidence="10">AI-2E family transporter</fullName>
    </submittedName>
</protein>
<dbReference type="RefSeq" id="WP_344688878.1">
    <property type="nucleotide sequence ID" value="NZ_BAAAVV010000004.1"/>
</dbReference>
<feature type="transmembrane region" description="Helical" evidence="9">
    <location>
        <begin position="43"/>
        <end position="61"/>
    </location>
</feature>
<evidence type="ECO:0000256" key="5">
    <source>
        <dbReference type="ARBA" id="ARBA00022692"/>
    </source>
</evidence>
<keyword evidence="11" id="KW-1185">Reference proteome</keyword>
<evidence type="ECO:0000256" key="1">
    <source>
        <dbReference type="ARBA" id="ARBA00004651"/>
    </source>
</evidence>
<dbReference type="EMBL" id="BAAAVV010000004">
    <property type="protein sequence ID" value="GAA3168577.1"/>
    <property type="molecule type" value="Genomic_DNA"/>
</dbReference>
<sequence length="382" mass="40854">MTEGTSAAAHRPPPWLRRALLYVLAAVAAYQAAVWMFQSLRDFLGLLFLAWIFAISVEPIVHRLERRGMRRGLATGLVMFGLVALLIAFIGVFGALLVDQLGQLIRSAPDVVRSVVSWANDTFDTDFQAGDVADALQLTPDRIQNLAQDLTPNLVGFVTATIGAVFQGFTLLLFAYYMSAEGPKLRDTVSSRFPPRQQRVISTVWTIAIEKTGGYVVSRLVLAALSAVVTGILLSVLGVPYWLPLAIWTGFVSQFIPTIGTYLAIILPALIALADQPSDAVWVLVFGTVYQQIENYILAPRVTARTVFIHPAVAFGAVIVGASLFGPLGGLVSIPVVAAIEAVVQTYGRRYELVGDDGGRDDGSAAGAAGSGRARPESVPGA</sequence>
<feature type="transmembrane region" description="Helical" evidence="9">
    <location>
        <begin position="280"/>
        <end position="299"/>
    </location>
</feature>
<feature type="region of interest" description="Disordered" evidence="8">
    <location>
        <begin position="358"/>
        <end position="382"/>
    </location>
</feature>
<evidence type="ECO:0000256" key="3">
    <source>
        <dbReference type="ARBA" id="ARBA00022448"/>
    </source>
</evidence>
<evidence type="ECO:0000256" key="6">
    <source>
        <dbReference type="ARBA" id="ARBA00022989"/>
    </source>
</evidence>
<keyword evidence="6 9" id="KW-1133">Transmembrane helix</keyword>
<keyword evidence="4" id="KW-1003">Cell membrane</keyword>
<dbReference type="InterPro" id="IPR002549">
    <property type="entry name" value="AI-2E-like"/>
</dbReference>
<evidence type="ECO:0000256" key="2">
    <source>
        <dbReference type="ARBA" id="ARBA00009773"/>
    </source>
</evidence>
<feature type="transmembrane region" description="Helical" evidence="9">
    <location>
        <begin position="311"/>
        <end position="340"/>
    </location>
</feature>
<proteinExistence type="inferred from homology"/>
<evidence type="ECO:0000256" key="9">
    <source>
        <dbReference type="SAM" id="Phobius"/>
    </source>
</evidence>
<feature type="compositionally biased region" description="Low complexity" evidence="8">
    <location>
        <begin position="364"/>
        <end position="373"/>
    </location>
</feature>
<organism evidence="10 11">
    <name type="scientific">Blastococcus jejuensis</name>
    <dbReference type="NCBI Taxonomy" id="351224"/>
    <lineage>
        <taxon>Bacteria</taxon>
        <taxon>Bacillati</taxon>
        <taxon>Actinomycetota</taxon>
        <taxon>Actinomycetes</taxon>
        <taxon>Geodermatophilales</taxon>
        <taxon>Geodermatophilaceae</taxon>
        <taxon>Blastococcus</taxon>
    </lineage>
</organism>
<evidence type="ECO:0000256" key="4">
    <source>
        <dbReference type="ARBA" id="ARBA00022475"/>
    </source>
</evidence>
<gene>
    <name evidence="10" type="ORF">GCM10010531_21830</name>
</gene>
<dbReference type="PANTHER" id="PTHR21716">
    <property type="entry name" value="TRANSMEMBRANE PROTEIN"/>
    <property type="match status" value="1"/>
</dbReference>
<reference evidence="11" key="1">
    <citation type="journal article" date="2019" name="Int. J. Syst. Evol. Microbiol.">
        <title>The Global Catalogue of Microorganisms (GCM) 10K type strain sequencing project: providing services to taxonomists for standard genome sequencing and annotation.</title>
        <authorList>
            <consortium name="The Broad Institute Genomics Platform"/>
            <consortium name="The Broad Institute Genome Sequencing Center for Infectious Disease"/>
            <person name="Wu L."/>
            <person name="Ma J."/>
        </authorList>
    </citation>
    <scope>NUCLEOTIDE SEQUENCE [LARGE SCALE GENOMIC DNA]</scope>
    <source>
        <strain evidence="11">JCM 15614</strain>
    </source>
</reference>
<name>A0ABP6P5G6_9ACTN</name>
<feature type="transmembrane region" description="Helical" evidence="9">
    <location>
        <begin position="220"/>
        <end position="243"/>
    </location>
</feature>
<keyword evidence="5 9" id="KW-0812">Transmembrane</keyword>
<evidence type="ECO:0000256" key="8">
    <source>
        <dbReference type="SAM" id="MobiDB-lite"/>
    </source>
</evidence>
<dbReference type="PANTHER" id="PTHR21716:SF53">
    <property type="entry name" value="PERMEASE PERM-RELATED"/>
    <property type="match status" value="1"/>
</dbReference>
<feature type="transmembrane region" description="Helical" evidence="9">
    <location>
        <begin position="19"/>
        <end position="37"/>
    </location>
</feature>
<accession>A0ABP6P5G6</accession>
<evidence type="ECO:0000313" key="10">
    <source>
        <dbReference type="EMBL" id="GAA3168577.1"/>
    </source>
</evidence>
<dbReference type="Proteomes" id="UP001499924">
    <property type="component" value="Unassembled WGS sequence"/>
</dbReference>
<keyword evidence="3" id="KW-0813">Transport</keyword>
<dbReference type="Pfam" id="PF01594">
    <property type="entry name" value="AI-2E_transport"/>
    <property type="match status" value="1"/>
</dbReference>
<comment type="similarity">
    <text evidence="2">Belongs to the autoinducer-2 exporter (AI-2E) (TC 2.A.86) family.</text>
</comment>
<feature type="transmembrane region" description="Helical" evidence="9">
    <location>
        <begin position="255"/>
        <end position="273"/>
    </location>
</feature>
<feature type="transmembrane region" description="Helical" evidence="9">
    <location>
        <begin position="73"/>
        <end position="98"/>
    </location>
</feature>
<comment type="caution">
    <text evidence="10">The sequence shown here is derived from an EMBL/GenBank/DDBJ whole genome shotgun (WGS) entry which is preliminary data.</text>
</comment>
<evidence type="ECO:0000256" key="7">
    <source>
        <dbReference type="ARBA" id="ARBA00023136"/>
    </source>
</evidence>
<keyword evidence="7 9" id="KW-0472">Membrane</keyword>
<feature type="transmembrane region" description="Helical" evidence="9">
    <location>
        <begin position="154"/>
        <end position="177"/>
    </location>
</feature>
<evidence type="ECO:0000313" key="11">
    <source>
        <dbReference type="Proteomes" id="UP001499924"/>
    </source>
</evidence>
<comment type="subcellular location">
    <subcellularLocation>
        <location evidence="1">Cell membrane</location>
        <topology evidence="1">Multi-pass membrane protein</topology>
    </subcellularLocation>
</comment>